<comment type="caution">
    <text evidence="1">The sequence shown here is derived from an EMBL/GenBank/DDBJ whole genome shotgun (WGS) entry which is preliminary data.</text>
</comment>
<sequence length="147" mass="16462">MQIENSSPGNHSPANDAVRCLAVLSGLVSVASFPLRIETFTLPSGVTLLYRLPQLRDCGPHTKYPFSARVTTVDGGVLPSGYKTPYSLAQLFARYELVAVGLNCQKYRISQKGVRFWWFSFPNREVLDRFTSEVHGMTLHDEELIVI</sequence>
<evidence type="ECO:0000313" key="2">
    <source>
        <dbReference type="Proteomes" id="UP000800235"/>
    </source>
</evidence>
<reference evidence="1" key="1">
    <citation type="journal article" date="2020" name="Stud. Mycol.">
        <title>101 Dothideomycetes genomes: a test case for predicting lifestyles and emergence of pathogens.</title>
        <authorList>
            <person name="Haridas S."/>
            <person name="Albert R."/>
            <person name="Binder M."/>
            <person name="Bloem J."/>
            <person name="Labutti K."/>
            <person name="Salamov A."/>
            <person name="Andreopoulos B."/>
            <person name="Baker S."/>
            <person name="Barry K."/>
            <person name="Bills G."/>
            <person name="Bluhm B."/>
            <person name="Cannon C."/>
            <person name="Castanera R."/>
            <person name="Culley D."/>
            <person name="Daum C."/>
            <person name="Ezra D."/>
            <person name="Gonzalez J."/>
            <person name="Henrissat B."/>
            <person name="Kuo A."/>
            <person name="Liang C."/>
            <person name="Lipzen A."/>
            <person name="Lutzoni F."/>
            <person name="Magnuson J."/>
            <person name="Mondo S."/>
            <person name="Nolan M."/>
            <person name="Ohm R."/>
            <person name="Pangilinan J."/>
            <person name="Park H.-J."/>
            <person name="Ramirez L."/>
            <person name="Alfaro M."/>
            <person name="Sun H."/>
            <person name="Tritt A."/>
            <person name="Yoshinaga Y."/>
            <person name="Zwiers L.-H."/>
            <person name="Turgeon B."/>
            <person name="Goodwin S."/>
            <person name="Spatafora J."/>
            <person name="Crous P."/>
            <person name="Grigoriev I."/>
        </authorList>
    </citation>
    <scope>NUCLEOTIDE SEQUENCE</scope>
    <source>
        <strain evidence="1">CBS 130266</strain>
    </source>
</reference>
<dbReference type="OrthoDB" id="3945442at2759"/>
<accession>A0A9P4U213</accession>
<dbReference type="EMBL" id="MU007018">
    <property type="protein sequence ID" value="KAF2434076.1"/>
    <property type="molecule type" value="Genomic_DNA"/>
</dbReference>
<evidence type="ECO:0000313" key="1">
    <source>
        <dbReference type="EMBL" id="KAF2434076.1"/>
    </source>
</evidence>
<proteinExistence type="predicted"/>
<name>A0A9P4U213_9PEZI</name>
<protein>
    <submittedName>
        <fullName evidence="1">Uncharacterized protein</fullName>
    </submittedName>
</protein>
<organism evidence="1 2">
    <name type="scientific">Tothia fuscella</name>
    <dbReference type="NCBI Taxonomy" id="1048955"/>
    <lineage>
        <taxon>Eukaryota</taxon>
        <taxon>Fungi</taxon>
        <taxon>Dikarya</taxon>
        <taxon>Ascomycota</taxon>
        <taxon>Pezizomycotina</taxon>
        <taxon>Dothideomycetes</taxon>
        <taxon>Pleosporomycetidae</taxon>
        <taxon>Venturiales</taxon>
        <taxon>Cylindrosympodiaceae</taxon>
        <taxon>Tothia</taxon>
    </lineage>
</organism>
<dbReference type="Proteomes" id="UP000800235">
    <property type="component" value="Unassembled WGS sequence"/>
</dbReference>
<dbReference type="AlphaFoldDB" id="A0A9P4U213"/>
<keyword evidence="2" id="KW-1185">Reference proteome</keyword>
<gene>
    <name evidence="1" type="ORF">EJ08DRAFT_646933</name>
</gene>